<dbReference type="Proteomes" id="UP000013070">
    <property type="component" value="Unassembled WGS sequence"/>
</dbReference>
<evidence type="ECO:0000313" key="1">
    <source>
        <dbReference type="EMBL" id="ENU98546.1"/>
    </source>
</evidence>
<dbReference type="RefSeq" id="WP_004784486.1">
    <property type="nucleotide sequence ID" value="NZ_CP078027.1"/>
</dbReference>
<organism evidence="1 2">
    <name type="scientific">Acinetobacter variabilis</name>
    <dbReference type="NCBI Taxonomy" id="70346"/>
    <lineage>
        <taxon>Bacteria</taxon>
        <taxon>Pseudomonadati</taxon>
        <taxon>Pseudomonadota</taxon>
        <taxon>Gammaproteobacteria</taxon>
        <taxon>Moraxellales</taxon>
        <taxon>Moraxellaceae</taxon>
        <taxon>Acinetobacter</taxon>
    </lineage>
</organism>
<dbReference type="InterPro" id="IPR021856">
    <property type="entry name" value="DUF3465"/>
</dbReference>
<dbReference type="PATRIC" id="fig|1217710.3.peg.2459"/>
<proteinExistence type="predicted"/>
<dbReference type="AlphaFoldDB" id="N8VF51"/>
<accession>N8VF51</accession>
<name>N8VF51_9GAMM</name>
<reference evidence="1 2" key="1">
    <citation type="submission" date="2013-02" db="EMBL/GenBank/DDBJ databases">
        <title>The Genome Sequence of Acinetobacter sp. NIPH 899.</title>
        <authorList>
            <consortium name="The Broad Institute Genome Sequencing Platform"/>
            <consortium name="The Broad Institute Genome Sequencing Center for Infectious Disease"/>
            <person name="Cerqueira G."/>
            <person name="Feldgarden M."/>
            <person name="Courvalin P."/>
            <person name="Perichon B."/>
            <person name="Grillot-Courvalin C."/>
            <person name="Clermont D."/>
            <person name="Rocha E."/>
            <person name="Yoon E.-J."/>
            <person name="Nemec A."/>
            <person name="Walker B."/>
            <person name="Young S.K."/>
            <person name="Zeng Q."/>
            <person name="Gargeya S."/>
            <person name="Fitzgerald M."/>
            <person name="Haas B."/>
            <person name="Abouelleil A."/>
            <person name="Alvarado L."/>
            <person name="Arachchi H.M."/>
            <person name="Berlin A.M."/>
            <person name="Chapman S.B."/>
            <person name="Dewar J."/>
            <person name="Goldberg J."/>
            <person name="Griggs A."/>
            <person name="Gujja S."/>
            <person name="Hansen M."/>
            <person name="Howarth C."/>
            <person name="Imamovic A."/>
            <person name="Larimer J."/>
            <person name="McCowan C."/>
            <person name="Murphy C."/>
            <person name="Neiman D."/>
            <person name="Pearson M."/>
            <person name="Priest M."/>
            <person name="Roberts A."/>
            <person name="Saif S."/>
            <person name="Shea T."/>
            <person name="Sisk P."/>
            <person name="Sykes S."/>
            <person name="Wortman J."/>
            <person name="Nusbaum C."/>
            <person name="Birren B."/>
        </authorList>
    </citation>
    <scope>NUCLEOTIDE SEQUENCE [LARGE SCALE GENOMIC DNA]</scope>
    <source>
        <strain evidence="1 2">NIPH 899</strain>
    </source>
</reference>
<dbReference type="EMBL" id="APPE01000065">
    <property type="protein sequence ID" value="ENU98546.1"/>
    <property type="molecule type" value="Genomic_DNA"/>
</dbReference>
<dbReference type="HOGENOM" id="CLU_106707_1_0_6"/>
<dbReference type="Pfam" id="PF11948">
    <property type="entry name" value="DUF3465"/>
    <property type="match status" value="1"/>
</dbReference>
<keyword evidence="2" id="KW-1185">Reference proteome</keyword>
<sequence>MANKTNMGIGAVIALLVAAYLGLDLSESKQQTNTFIPSAEIALQEQTHVQKSTHKLSDDTQRIEQAYQHRQSDLQVQASGKVVVLLKDDNEGFRHQKFILELSSGQTVLVAHNIDLAPRIQNIQKGDQVEFFGEYEYSDKGGVIHWTHHDPSNKHISGWLKHQGKTYQ</sequence>
<evidence type="ECO:0000313" key="2">
    <source>
        <dbReference type="Proteomes" id="UP000013070"/>
    </source>
</evidence>
<dbReference type="eggNOG" id="COG1463">
    <property type="taxonomic scope" value="Bacteria"/>
</dbReference>
<comment type="caution">
    <text evidence="1">The sequence shown here is derived from an EMBL/GenBank/DDBJ whole genome shotgun (WGS) entry which is preliminary data.</text>
</comment>
<evidence type="ECO:0008006" key="3">
    <source>
        <dbReference type="Google" id="ProtNLM"/>
    </source>
</evidence>
<protein>
    <recommendedName>
        <fullName evidence="3">DUF3465 domain-containing protein</fullName>
    </recommendedName>
</protein>
<gene>
    <name evidence="1" type="ORF">F969_02579</name>
</gene>